<name>A0A835A5Q9_9POAL</name>
<feature type="region of interest" description="Disordered" evidence="2">
    <location>
        <begin position="969"/>
        <end position="990"/>
    </location>
</feature>
<feature type="domain" description="Integrase catalytic" evidence="3">
    <location>
        <begin position="406"/>
        <end position="570"/>
    </location>
</feature>
<dbReference type="InterPro" id="IPR001584">
    <property type="entry name" value="Integrase_cat-core"/>
</dbReference>
<sequence>MASHYSDDDDDVNLFAPVLVAISAATAQLINIRSHIPRTFFTNTFRKFGIWTQIDSCIVSWLYTTLSADLLSAIIQPDDTAYNAWTSIGSQFLDNVVQRTVQALQTLHALHQGNMTVTEFCNKLKALADMLRDVGSPLTDQELVINLLSGLNEKFANCIPTISASRPPMTFLIARSFLLQEKVWSANRAQKAVNTALVAATRSTGSSTNAPATGSGSSSTSSNTTSAGAPDRPRKRKKQYNRTGSSSSGVPGAQVGAPRGAPVASWVNPWTGVVQAWPLANFPTTQPTAGVLGTRPGAAPPQSLTAQHAPAGTLPPALYQALTGLSLQSSPPSTTDWVFDSGASSHMAQSSGMLSSISPSASRIIVGNGASLPVHSTGHGSLPTSSSPTTLSLRDVLVSPDNCVSIEFDPLGFSIKDLRSKAVLLRSESSGDLYPLRTGTSSASFGLHATSDVLPTLVSFHAYVQTQFHRPILAFQTDNGREFNNTAFQSFLAAGGIILRLTCPYTSQQNGRAGRILRTLNDSTRTMLIHANVPLSFWPDALRTATYLLNRRPCTKRSAATPFLLLFGSEPDYSHLRLAPRSVPCVFLGYPNNTKGYRCYDTTTRGILTSRHVVFDEHVFPFRQASDNLWVMCHPWPRALLHHPYRLLDATLRMMCHPRPRALLHHRGLLLSRAIAPPPPWSPALAGNCFSTNAASCCSGGAGAITSSYVVVPHSCYLDATGHHCINTGFLFITNSSACTTRGPSHAYAPTTFRALFVLLSDEYHALKDNCTWDSCLDLLRPGLDFDQTFSPVVKPATIRTVLHLAAARDWPVHQLDVKNAFLHGDLTEQVFCQQPTGFIDSTHPDAVCLLRKSLYGLKQAPRAWFDRFATHLHQLGFIPAKSDSSLFVLRHGTDEAHLLLYVDDIVLAASTTDLLHRIIAKLSLEFAMKDLGPVHFFLGIQVCRTATGFFLSQAQYADEVLERAGMTNSTAAPTPVDAKGKVSSASGTPLQDPTTYHNIVGALQYLTLTRPDLTYAVQQACLHMHDPKDVHWTLVKRILRYVRGTTTKGLQLRRSTSPTLVAYSDADWAGCSGTRRSTSGFCVFFGDSLVSWSSKRQQIVSRSSVEAEYRGVANAVAECCWLRHLLGELHVKIDKATLLYCDNVSAVYLTENPVHHGRTKHIELDVHFVREKVAIGEIRVRHVPTRQQIADIMTKGLPRVLFEDFRSSLCIDDAPTAGGVKEGKRKMIQSALGEDQSGDNAATRLTRRRLGDDSCCVSDDLQLQSPTHLLPTSTPSLSFSFHLSPSRLPFLSFPCGGDDWATAAALRQRRAPTRQVCTGPVLPAAWNRAYPKP</sequence>
<dbReference type="PROSITE" id="PS50994">
    <property type="entry name" value="INTEGRASE"/>
    <property type="match status" value="1"/>
</dbReference>
<dbReference type="Pfam" id="PF14223">
    <property type="entry name" value="Retrotran_gag_2"/>
    <property type="match status" value="1"/>
</dbReference>
<dbReference type="InterPro" id="IPR054722">
    <property type="entry name" value="PolX-like_BBD"/>
</dbReference>
<dbReference type="Proteomes" id="UP000636709">
    <property type="component" value="Unassembled WGS sequence"/>
</dbReference>
<reference evidence="4" key="1">
    <citation type="submission" date="2020-07" db="EMBL/GenBank/DDBJ databases">
        <title>Genome sequence and genetic diversity analysis of an under-domesticated orphan crop, white fonio (Digitaria exilis).</title>
        <authorList>
            <person name="Bennetzen J.L."/>
            <person name="Chen S."/>
            <person name="Ma X."/>
            <person name="Wang X."/>
            <person name="Yssel A.E.J."/>
            <person name="Chaluvadi S.R."/>
            <person name="Johnson M."/>
            <person name="Gangashetty P."/>
            <person name="Hamidou F."/>
            <person name="Sanogo M.D."/>
            <person name="Zwaenepoel A."/>
            <person name="Wallace J."/>
            <person name="Van De Peer Y."/>
            <person name="Van Deynze A."/>
        </authorList>
    </citation>
    <scope>NUCLEOTIDE SEQUENCE</scope>
    <source>
        <tissue evidence="4">Leaves</tissue>
    </source>
</reference>
<dbReference type="InterPro" id="IPR012337">
    <property type="entry name" value="RNaseH-like_sf"/>
</dbReference>
<evidence type="ECO:0000259" key="3">
    <source>
        <dbReference type="PROSITE" id="PS50994"/>
    </source>
</evidence>
<dbReference type="EMBL" id="JACEFO010002685">
    <property type="protein sequence ID" value="KAF8651260.1"/>
    <property type="molecule type" value="Genomic_DNA"/>
</dbReference>
<evidence type="ECO:0000256" key="2">
    <source>
        <dbReference type="SAM" id="MobiDB-lite"/>
    </source>
</evidence>
<keyword evidence="1" id="KW-0645">Protease</keyword>
<gene>
    <name evidence="4" type="ORF">HU200_063510</name>
</gene>
<keyword evidence="5" id="KW-1185">Reference proteome</keyword>
<dbReference type="PANTHER" id="PTHR11439:SF524">
    <property type="entry name" value="RNA-DIRECTED DNA POLYMERASE, PROTEIN KINASE RLK-PELLE-DLSV FAMILY"/>
    <property type="match status" value="1"/>
</dbReference>
<proteinExistence type="predicted"/>
<dbReference type="GO" id="GO:0015074">
    <property type="term" value="P:DNA integration"/>
    <property type="evidence" value="ECO:0007669"/>
    <property type="project" value="InterPro"/>
</dbReference>
<keyword evidence="1" id="KW-0378">Hydrolase</keyword>
<keyword evidence="1" id="KW-0064">Aspartyl protease</keyword>
<dbReference type="GO" id="GO:0004190">
    <property type="term" value="F:aspartic-type endopeptidase activity"/>
    <property type="evidence" value="ECO:0007669"/>
    <property type="project" value="UniProtKB-KW"/>
</dbReference>
<evidence type="ECO:0000313" key="5">
    <source>
        <dbReference type="Proteomes" id="UP000636709"/>
    </source>
</evidence>
<feature type="region of interest" description="Disordered" evidence="2">
    <location>
        <begin position="200"/>
        <end position="260"/>
    </location>
</feature>
<dbReference type="InterPro" id="IPR013103">
    <property type="entry name" value="RVT_2"/>
</dbReference>
<evidence type="ECO:0000313" key="4">
    <source>
        <dbReference type="EMBL" id="KAF8651260.1"/>
    </source>
</evidence>
<dbReference type="InterPro" id="IPR036397">
    <property type="entry name" value="RNaseH_sf"/>
</dbReference>
<evidence type="ECO:0000256" key="1">
    <source>
        <dbReference type="ARBA" id="ARBA00022750"/>
    </source>
</evidence>
<comment type="caution">
    <text evidence="4">The sequence shown here is derived from an EMBL/GenBank/DDBJ whole genome shotgun (WGS) entry which is preliminary data.</text>
</comment>
<protein>
    <recommendedName>
        <fullName evidence="3">Integrase catalytic domain-containing protein</fullName>
    </recommendedName>
</protein>
<dbReference type="OrthoDB" id="1919845at2759"/>
<dbReference type="PANTHER" id="PTHR11439">
    <property type="entry name" value="GAG-POL-RELATED RETROTRANSPOSON"/>
    <property type="match status" value="1"/>
</dbReference>
<dbReference type="Pfam" id="PF25597">
    <property type="entry name" value="SH3_retrovirus"/>
    <property type="match status" value="1"/>
</dbReference>
<dbReference type="SUPFAM" id="SSF53098">
    <property type="entry name" value="Ribonuclease H-like"/>
    <property type="match status" value="1"/>
</dbReference>
<dbReference type="InterPro" id="IPR057670">
    <property type="entry name" value="SH3_retrovirus"/>
</dbReference>
<organism evidence="4 5">
    <name type="scientific">Digitaria exilis</name>
    <dbReference type="NCBI Taxonomy" id="1010633"/>
    <lineage>
        <taxon>Eukaryota</taxon>
        <taxon>Viridiplantae</taxon>
        <taxon>Streptophyta</taxon>
        <taxon>Embryophyta</taxon>
        <taxon>Tracheophyta</taxon>
        <taxon>Spermatophyta</taxon>
        <taxon>Magnoliopsida</taxon>
        <taxon>Liliopsida</taxon>
        <taxon>Poales</taxon>
        <taxon>Poaceae</taxon>
        <taxon>PACMAD clade</taxon>
        <taxon>Panicoideae</taxon>
        <taxon>Panicodae</taxon>
        <taxon>Paniceae</taxon>
        <taxon>Anthephorinae</taxon>
        <taxon>Digitaria</taxon>
    </lineage>
</organism>
<feature type="compositionally biased region" description="Low complexity" evidence="2">
    <location>
        <begin position="203"/>
        <end position="230"/>
    </location>
</feature>
<accession>A0A835A5Q9</accession>
<dbReference type="Pfam" id="PF22936">
    <property type="entry name" value="Pol_BBD"/>
    <property type="match status" value="1"/>
</dbReference>
<dbReference type="GO" id="GO:0003676">
    <property type="term" value="F:nucleic acid binding"/>
    <property type="evidence" value="ECO:0007669"/>
    <property type="project" value="InterPro"/>
</dbReference>
<dbReference type="SUPFAM" id="SSF56672">
    <property type="entry name" value="DNA/RNA polymerases"/>
    <property type="match status" value="1"/>
</dbReference>
<dbReference type="Pfam" id="PF07727">
    <property type="entry name" value="RVT_2"/>
    <property type="match status" value="1"/>
</dbReference>
<dbReference type="CDD" id="cd09272">
    <property type="entry name" value="RNase_HI_RT_Ty1"/>
    <property type="match status" value="1"/>
</dbReference>
<dbReference type="Gene3D" id="3.30.420.10">
    <property type="entry name" value="Ribonuclease H-like superfamily/Ribonuclease H"/>
    <property type="match status" value="1"/>
</dbReference>
<dbReference type="InterPro" id="IPR043502">
    <property type="entry name" value="DNA/RNA_pol_sf"/>
</dbReference>